<dbReference type="SUPFAM" id="SSF49785">
    <property type="entry name" value="Galactose-binding domain-like"/>
    <property type="match status" value="1"/>
</dbReference>
<name>A0A2C9M3Q1_BIOGL</name>
<dbReference type="PANTHER" id="PTHR45713">
    <property type="entry name" value="FTP DOMAIN-CONTAINING PROTEIN"/>
    <property type="match status" value="1"/>
</dbReference>
<evidence type="ECO:0000256" key="4">
    <source>
        <dbReference type="ARBA" id="ARBA00022723"/>
    </source>
</evidence>
<keyword evidence="8" id="KW-0732">Signal</keyword>
<evidence type="ECO:0000256" key="2">
    <source>
        <dbReference type="ARBA" id="ARBA00010147"/>
    </source>
</evidence>
<dbReference type="VEuPathDB" id="VectorBase:BGLAX_035503"/>
<dbReference type="Pfam" id="PF22633">
    <property type="entry name" value="F5_F8_type_C_2"/>
    <property type="match status" value="1"/>
</dbReference>
<gene>
    <name evidence="10" type="primary">106068055</name>
</gene>
<dbReference type="GO" id="GO:0001868">
    <property type="term" value="P:regulation of complement activation, lectin pathway"/>
    <property type="evidence" value="ECO:0007669"/>
    <property type="project" value="UniProtKB-ARBA"/>
</dbReference>
<dbReference type="GO" id="GO:0046872">
    <property type="term" value="F:metal ion binding"/>
    <property type="evidence" value="ECO:0007669"/>
    <property type="project" value="UniProtKB-KW"/>
</dbReference>
<dbReference type="InterPro" id="IPR006585">
    <property type="entry name" value="FTP1"/>
</dbReference>
<evidence type="ECO:0000313" key="11">
    <source>
        <dbReference type="Proteomes" id="UP000076420"/>
    </source>
</evidence>
<evidence type="ECO:0000256" key="5">
    <source>
        <dbReference type="ARBA" id="ARBA00022734"/>
    </source>
</evidence>
<dbReference type="PROSITE" id="PS50948">
    <property type="entry name" value="PAN"/>
    <property type="match status" value="1"/>
</dbReference>
<organism evidence="10 11">
    <name type="scientific">Biomphalaria glabrata</name>
    <name type="common">Bloodfluke planorb</name>
    <name type="synonym">Freshwater snail</name>
    <dbReference type="NCBI Taxonomy" id="6526"/>
    <lineage>
        <taxon>Eukaryota</taxon>
        <taxon>Metazoa</taxon>
        <taxon>Spiralia</taxon>
        <taxon>Lophotrochozoa</taxon>
        <taxon>Mollusca</taxon>
        <taxon>Gastropoda</taxon>
        <taxon>Heterobranchia</taxon>
        <taxon>Euthyneura</taxon>
        <taxon>Panpulmonata</taxon>
        <taxon>Hygrophila</taxon>
        <taxon>Lymnaeoidea</taxon>
        <taxon>Planorbidae</taxon>
        <taxon>Biomphalaria</taxon>
    </lineage>
</organism>
<proteinExistence type="inferred from homology"/>
<dbReference type="Gene3D" id="2.60.120.260">
    <property type="entry name" value="Galactose-binding domain-like"/>
    <property type="match status" value="1"/>
</dbReference>
<dbReference type="GO" id="GO:0010185">
    <property type="term" value="P:regulation of cellular defense response"/>
    <property type="evidence" value="ECO:0007669"/>
    <property type="project" value="UniProtKB-ARBA"/>
</dbReference>
<feature type="signal peptide" evidence="8">
    <location>
        <begin position="1"/>
        <end position="17"/>
    </location>
</feature>
<comment type="function">
    <text evidence="1">Acts as a defensive agent. Recognizes blood group fucosylated oligosaccharides including A, B, H and Lewis B-type antigens. Does not recognize Lewis A antigen and has low affinity for monovalent haptens.</text>
</comment>
<dbReference type="EnsemblMetazoa" id="BGLB038214-RA">
    <property type="protein sequence ID" value="BGLB038214-PA"/>
    <property type="gene ID" value="BGLB038214"/>
</dbReference>
<dbReference type="VEuPathDB" id="VectorBase:BGLB038214"/>
<dbReference type="InterPro" id="IPR003609">
    <property type="entry name" value="Pan_app"/>
</dbReference>
<dbReference type="PANTHER" id="PTHR45713:SF15">
    <property type="entry name" value="F5_8 TYPE C DOMAIN-CONTAINING PROTEIN"/>
    <property type="match status" value="1"/>
</dbReference>
<dbReference type="KEGG" id="bgt:106068055"/>
<dbReference type="InterPro" id="IPR051941">
    <property type="entry name" value="BG_Antigen-Binding_Lectin"/>
</dbReference>
<evidence type="ECO:0000256" key="8">
    <source>
        <dbReference type="SAM" id="SignalP"/>
    </source>
</evidence>
<keyword evidence="7" id="KW-1015">Disulfide bond</keyword>
<evidence type="ECO:0000256" key="1">
    <source>
        <dbReference type="ARBA" id="ARBA00002219"/>
    </source>
</evidence>
<evidence type="ECO:0000313" key="10">
    <source>
        <dbReference type="EnsemblMetazoa" id="BGLB038214-PA"/>
    </source>
</evidence>
<feature type="domain" description="Apple" evidence="9">
    <location>
        <begin position="158"/>
        <end position="251"/>
    </location>
</feature>
<keyword evidence="4" id="KW-0479">Metal-binding</keyword>
<evidence type="ECO:0000259" key="9">
    <source>
        <dbReference type="PROSITE" id="PS50948"/>
    </source>
</evidence>
<dbReference type="InterPro" id="IPR008979">
    <property type="entry name" value="Galactose-bd-like_sf"/>
</dbReference>
<comment type="similarity">
    <text evidence="2">Belongs to the fucolectin family.</text>
</comment>
<keyword evidence="6" id="KW-0106">Calcium</keyword>
<dbReference type="OrthoDB" id="6102375at2759"/>
<sequence length="251" mass="28917">MYLLLGVHLNMVVISTGLFNAARFKPAMQSTLYQNFYAYRANDGNTDGNAFHGSCQHTNREYVPWWMVDLLGLFVIEGIRLTNRMDPYPRRLRNFEIDIFEQDPRRLANFPNIRGQVCYNQTDPLDGGTYNYTCSDSIVGRYVRIVMRPGALELLHICEMEVLVSGSIIEEIDFQRKVNTKLLDSPFAELTLTSSFLCLRECLLQRPIDFCTALNWITSTGSCQLFSVNPYLDIAPNLTFSMETHFYIQMN</sequence>
<dbReference type="GO" id="GO:0042806">
    <property type="term" value="F:fucose binding"/>
    <property type="evidence" value="ECO:0007669"/>
    <property type="project" value="UniProtKB-ARBA"/>
</dbReference>
<dbReference type="SMART" id="SM00607">
    <property type="entry name" value="FTP"/>
    <property type="match status" value="1"/>
</dbReference>
<comment type="subunit">
    <text evidence="3">Homotrimer.</text>
</comment>
<protein>
    <recommendedName>
        <fullName evidence="9">Apple domain-containing protein</fullName>
    </recommendedName>
</protein>
<reference evidence="10" key="1">
    <citation type="submission" date="2020-05" db="UniProtKB">
        <authorList>
            <consortium name="EnsemblMetazoa"/>
        </authorList>
    </citation>
    <scope>IDENTIFICATION</scope>
    <source>
        <strain evidence="10">BB02</strain>
    </source>
</reference>
<feature type="chain" id="PRO_5013333655" description="Apple domain-containing protein" evidence="8">
    <location>
        <begin position="18"/>
        <end position="251"/>
    </location>
</feature>
<evidence type="ECO:0000256" key="7">
    <source>
        <dbReference type="ARBA" id="ARBA00023157"/>
    </source>
</evidence>
<dbReference type="Pfam" id="PF00024">
    <property type="entry name" value="PAN_1"/>
    <property type="match status" value="1"/>
</dbReference>
<dbReference type="AlphaFoldDB" id="A0A2C9M3Q1"/>
<accession>A0A2C9M3Q1</accession>
<dbReference type="RefSeq" id="XP_013082793.2">
    <property type="nucleotide sequence ID" value="XM_013227339.2"/>
</dbReference>
<keyword evidence="5" id="KW-0430">Lectin</keyword>
<dbReference type="STRING" id="6526.A0A2C9M3Q1"/>
<dbReference type="Proteomes" id="UP000076420">
    <property type="component" value="Unassembled WGS sequence"/>
</dbReference>
<evidence type="ECO:0000256" key="6">
    <source>
        <dbReference type="ARBA" id="ARBA00022837"/>
    </source>
</evidence>
<evidence type="ECO:0000256" key="3">
    <source>
        <dbReference type="ARBA" id="ARBA00011233"/>
    </source>
</evidence>